<dbReference type="EMBL" id="AOIB01000040">
    <property type="protein sequence ID" value="ELY53802.1"/>
    <property type="molecule type" value="Genomic_DNA"/>
</dbReference>
<feature type="transmembrane region" description="Helical" evidence="1">
    <location>
        <begin position="16"/>
        <end position="38"/>
    </location>
</feature>
<comment type="caution">
    <text evidence="2">The sequence shown here is derived from an EMBL/GenBank/DDBJ whole genome shotgun (WGS) entry which is preliminary data.</text>
</comment>
<gene>
    <name evidence="2" type="ORF">C491_20876</name>
</gene>
<name>L9WWK2_9EURY</name>
<proteinExistence type="predicted"/>
<dbReference type="eggNOG" id="arCOG10740">
    <property type="taxonomic scope" value="Archaea"/>
</dbReference>
<organism evidence="2 3">
    <name type="scientific">Natronococcus amylolyticus DSM 10524</name>
    <dbReference type="NCBI Taxonomy" id="1227497"/>
    <lineage>
        <taxon>Archaea</taxon>
        <taxon>Methanobacteriati</taxon>
        <taxon>Methanobacteriota</taxon>
        <taxon>Stenosarchaea group</taxon>
        <taxon>Halobacteria</taxon>
        <taxon>Halobacteriales</taxon>
        <taxon>Natrialbaceae</taxon>
        <taxon>Natronococcus</taxon>
    </lineage>
</organism>
<reference evidence="2 3" key="1">
    <citation type="journal article" date="2014" name="PLoS Genet.">
        <title>Phylogenetically driven sequencing of extremely halophilic archaea reveals strategies for static and dynamic osmo-response.</title>
        <authorList>
            <person name="Becker E.A."/>
            <person name="Seitzer P.M."/>
            <person name="Tritt A."/>
            <person name="Larsen D."/>
            <person name="Krusor M."/>
            <person name="Yao A.I."/>
            <person name="Wu D."/>
            <person name="Madern D."/>
            <person name="Eisen J.A."/>
            <person name="Darling A.E."/>
            <person name="Facciotti M.T."/>
        </authorList>
    </citation>
    <scope>NUCLEOTIDE SEQUENCE [LARGE SCALE GENOMIC DNA]</scope>
    <source>
        <strain evidence="2 3">DSM 10524</strain>
    </source>
</reference>
<evidence type="ECO:0000256" key="1">
    <source>
        <dbReference type="SAM" id="Phobius"/>
    </source>
</evidence>
<dbReference type="RefSeq" id="WP_005559774.1">
    <property type="nucleotide sequence ID" value="NZ_AOIB01000040.1"/>
</dbReference>
<keyword evidence="3" id="KW-1185">Reference proteome</keyword>
<evidence type="ECO:0000313" key="3">
    <source>
        <dbReference type="Proteomes" id="UP000011688"/>
    </source>
</evidence>
<accession>L9WWK2</accession>
<feature type="transmembrane region" description="Helical" evidence="1">
    <location>
        <begin position="50"/>
        <end position="76"/>
    </location>
</feature>
<sequence length="86" mass="8773">MTNSTAGIGGLFETRFSIGATVVAVLAVVLGIVLGVMGYQEMSLPLAGELSIVTGMVGLLFGLFFGIVAFVAAAYMDSGYGDDHGH</sequence>
<evidence type="ECO:0000313" key="2">
    <source>
        <dbReference type="EMBL" id="ELY53802.1"/>
    </source>
</evidence>
<dbReference type="Proteomes" id="UP000011688">
    <property type="component" value="Unassembled WGS sequence"/>
</dbReference>
<keyword evidence="1" id="KW-0812">Transmembrane</keyword>
<keyword evidence="1" id="KW-1133">Transmembrane helix</keyword>
<dbReference type="AlphaFoldDB" id="L9WWK2"/>
<keyword evidence="1" id="KW-0472">Membrane</keyword>
<protein>
    <submittedName>
        <fullName evidence="2">Uncharacterized protein</fullName>
    </submittedName>
</protein>